<keyword evidence="5" id="KW-1185">Reference proteome</keyword>
<sequence>MFSVKLLSQLALRSANCQSIVNQLIAKNRQLLHRQRCDTSSRCLRTRIISNTGSPDERVPQMTTDPTDSHSINSKNLLDLLEIRDNPKTNRRTIDALSEDIDSEVLDELSPAIGRSFNLAAFADKSETIQALIKLGVDLALIEKKSPKNAEYLLKLDFEVDIKPYLQFLVDTGVVASDLGHWVTKNPRIFSEHMDDLNVRLNYLSSKRFTKQMIASVVSKAPKWLSNDTKTIDYKLGFLQKEFHLTADELRRLVTSYPRIALLHDMGFRDITFAFKEEFGFTSDEIKEMLIKSPVIFRKLTAEEKGHRMFVKIFDLIHNEMKIPHELICKYPDVFNRRYPLIESRHQYLKAIGRDQYDPKQPLYVPLSAFYLLEDDEFCDKYAKTNVQDFNSFLKTL</sequence>
<comment type="similarity">
    <text evidence="1">Belongs to the mTERF family.</text>
</comment>
<dbReference type="EMBL" id="OC922529">
    <property type="protein sequence ID" value="CAD7654246.1"/>
    <property type="molecule type" value="Genomic_DNA"/>
</dbReference>
<dbReference type="PANTHER" id="PTHR13068">
    <property type="entry name" value="CGI-12 PROTEIN-RELATED"/>
    <property type="match status" value="1"/>
</dbReference>
<dbReference type="GO" id="GO:0003676">
    <property type="term" value="F:nucleic acid binding"/>
    <property type="evidence" value="ECO:0007669"/>
    <property type="project" value="InterPro"/>
</dbReference>
<evidence type="ECO:0000256" key="3">
    <source>
        <dbReference type="SAM" id="MobiDB-lite"/>
    </source>
</evidence>
<protein>
    <recommendedName>
        <fullName evidence="6">Transcription termination factor 3, mitochondrial</fullName>
    </recommendedName>
</protein>
<dbReference type="Proteomes" id="UP000728032">
    <property type="component" value="Unassembled WGS sequence"/>
</dbReference>
<dbReference type="OrthoDB" id="637682at2759"/>
<dbReference type="GO" id="GO:0005739">
    <property type="term" value="C:mitochondrion"/>
    <property type="evidence" value="ECO:0007669"/>
    <property type="project" value="TreeGrafter"/>
</dbReference>
<evidence type="ECO:0000256" key="2">
    <source>
        <dbReference type="ARBA" id="ARBA00022946"/>
    </source>
</evidence>
<dbReference type="PANTHER" id="PTHR13068:SF112">
    <property type="entry name" value="TRANSCRIPTION TERMINATION FACTOR 3, MITOCHONDRIAL"/>
    <property type="match status" value="1"/>
</dbReference>
<accession>A0A7R9M621</accession>
<dbReference type="InterPro" id="IPR003690">
    <property type="entry name" value="MTERF"/>
</dbReference>
<dbReference type="Pfam" id="PF02536">
    <property type="entry name" value="mTERF"/>
    <property type="match status" value="1"/>
</dbReference>
<evidence type="ECO:0000313" key="5">
    <source>
        <dbReference type="Proteomes" id="UP000728032"/>
    </source>
</evidence>
<evidence type="ECO:0000313" key="4">
    <source>
        <dbReference type="EMBL" id="CAD7654246.1"/>
    </source>
</evidence>
<feature type="region of interest" description="Disordered" evidence="3">
    <location>
        <begin position="49"/>
        <end position="69"/>
    </location>
</feature>
<dbReference type="InterPro" id="IPR038538">
    <property type="entry name" value="MTERF_sf"/>
</dbReference>
<dbReference type="GO" id="GO:0061668">
    <property type="term" value="P:mitochondrial ribosome assembly"/>
    <property type="evidence" value="ECO:0007669"/>
    <property type="project" value="TreeGrafter"/>
</dbReference>
<keyword evidence="2" id="KW-0809">Transit peptide</keyword>
<dbReference type="SMART" id="SM00733">
    <property type="entry name" value="Mterf"/>
    <property type="match status" value="4"/>
</dbReference>
<dbReference type="EMBL" id="CAJPVJ010007704">
    <property type="protein sequence ID" value="CAG2171433.1"/>
    <property type="molecule type" value="Genomic_DNA"/>
</dbReference>
<gene>
    <name evidence="4" type="ORF">ONB1V03_LOCUS10896</name>
</gene>
<evidence type="ECO:0000256" key="1">
    <source>
        <dbReference type="ARBA" id="ARBA00007692"/>
    </source>
</evidence>
<evidence type="ECO:0008006" key="6">
    <source>
        <dbReference type="Google" id="ProtNLM"/>
    </source>
</evidence>
<dbReference type="GO" id="GO:0006390">
    <property type="term" value="P:mitochondrial transcription"/>
    <property type="evidence" value="ECO:0007669"/>
    <property type="project" value="TreeGrafter"/>
</dbReference>
<dbReference type="Gene3D" id="1.25.70.10">
    <property type="entry name" value="Transcription termination factor 3, mitochondrial"/>
    <property type="match status" value="1"/>
</dbReference>
<dbReference type="AlphaFoldDB" id="A0A7R9M621"/>
<reference evidence="4" key="1">
    <citation type="submission" date="2020-11" db="EMBL/GenBank/DDBJ databases">
        <authorList>
            <person name="Tran Van P."/>
        </authorList>
    </citation>
    <scope>NUCLEOTIDE SEQUENCE</scope>
</reference>
<organism evidence="4">
    <name type="scientific">Oppiella nova</name>
    <dbReference type="NCBI Taxonomy" id="334625"/>
    <lineage>
        <taxon>Eukaryota</taxon>
        <taxon>Metazoa</taxon>
        <taxon>Ecdysozoa</taxon>
        <taxon>Arthropoda</taxon>
        <taxon>Chelicerata</taxon>
        <taxon>Arachnida</taxon>
        <taxon>Acari</taxon>
        <taxon>Acariformes</taxon>
        <taxon>Sarcoptiformes</taxon>
        <taxon>Oribatida</taxon>
        <taxon>Brachypylina</taxon>
        <taxon>Oppioidea</taxon>
        <taxon>Oppiidae</taxon>
        <taxon>Oppiella</taxon>
    </lineage>
</organism>
<proteinExistence type="inferred from homology"/>
<name>A0A7R9M621_9ACAR</name>